<dbReference type="Proteomes" id="UP001139319">
    <property type="component" value="Unassembled WGS sequence"/>
</dbReference>
<keyword evidence="5" id="KW-1185">Reference proteome</keyword>
<keyword evidence="1 4" id="KW-0378">Hydrolase</keyword>
<evidence type="ECO:0000259" key="3">
    <source>
        <dbReference type="Pfam" id="PF20434"/>
    </source>
</evidence>
<reference evidence="4" key="2">
    <citation type="submission" date="2023-01" db="EMBL/GenBank/DDBJ databases">
        <title>Gilvimarinus xylanilyticus HB14 isolated from Caulerpa lentillifera aquaculture base in Hainan, China.</title>
        <authorList>
            <person name="Zhang Y.-J."/>
        </authorList>
    </citation>
    <scope>NUCLEOTIDE SEQUENCE</scope>
    <source>
        <strain evidence="4">HB14</strain>
    </source>
</reference>
<dbReference type="SUPFAM" id="SSF53474">
    <property type="entry name" value="alpha/beta-Hydrolases"/>
    <property type="match status" value="1"/>
</dbReference>
<dbReference type="Gene3D" id="3.40.50.1820">
    <property type="entry name" value="alpha/beta hydrolase"/>
    <property type="match status" value="1"/>
</dbReference>
<dbReference type="RefSeq" id="WP_253966541.1">
    <property type="nucleotide sequence ID" value="NZ_JAMFTH010000001.1"/>
</dbReference>
<evidence type="ECO:0000313" key="5">
    <source>
        <dbReference type="Proteomes" id="UP001139319"/>
    </source>
</evidence>
<keyword evidence="2" id="KW-0732">Signal</keyword>
<dbReference type="InterPro" id="IPR049492">
    <property type="entry name" value="BD-FAE-like_dom"/>
</dbReference>
<feature type="chain" id="PRO_5040727828" evidence="2">
    <location>
        <begin position="21"/>
        <end position="322"/>
    </location>
</feature>
<dbReference type="PANTHER" id="PTHR48081">
    <property type="entry name" value="AB HYDROLASE SUPERFAMILY PROTEIN C4A8.06C"/>
    <property type="match status" value="1"/>
</dbReference>
<feature type="domain" description="BD-FAE-like" evidence="3">
    <location>
        <begin position="70"/>
        <end position="259"/>
    </location>
</feature>
<feature type="signal peptide" evidence="2">
    <location>
        <begin position="1"/>
        <end position="20"/>
    </location>
</feature>
<dbReference type="Pfam" id="PF20434">
    <property type="entry name" value="BD-FAE"/>
    <property type="match status" value="1"/>
</dbReference>
<dbReference type="AlphaFoldDB" id="A0A9X2KSL9"/>
<dbReference type="GO" id="GO:0016787">
    <property type="term" value="F:hydrolase activity"/>
    <property type="evidence" value="ECO:0007669"/>
    <property type="project" value="UniProtKB-KW"/>
</dbReference>
<evidence type="ECO:0000313" key="4">
    <source>
        <dbReference type="EMBL" id="MCP8898257.1"/>
    </source>
</evidence>
<accession>A0A9X2KSL9</accession>
<name>A0A9X2KSL9_9GAMM</name>
<comment type="caution">
    <text evidence="4">The sequence shown here is derived from an EMBL/GenBank/DDBJ whole genome shotgun (WGS) entry which is preliminary data.</text>
</comment>
<dbReference type="EMBL" id="JAMFTH010000001">
    <property type="protein sequence ID" value="MCP8898257.1"/>
    <property type="molecule type" value="Genomic_DNA"/>
</dbReference>
<proteinExistence type="predicted"/>
<organism evidence="4 5">
    <name type="scientific">Gilvimarinus xylanilyticus</name>
    <dbReference type="NCBI Taxonomy" id="2944139"/>
    <lineage>
        <taxon>Bacteria</taxon>
        <taxon>Pseudomonadati</taxon>
        <taxon>Pseudomonadota</taxon>
        <taxon>Gammaproteobacteria</taxon>
        <taxon>Cellvibrionales</taxon>
        <taxon>Cellvibrionaceae</taxon>
        <taxon>Gilvimarinus</taxon>
    </lineage>
</organism>
<protein>
    <submittedName>
        <fullName evidence="4">Alpha/beta hydrolase</fullName>
    </submittedName>
</protein>
<gene>
    <name evidence="4" type="ORF">M6D89_02960</name>
</gene>
<reference evidence="4" key="1">
    <citation type="submission" date="2022-05" db="EMBL/GenBank/DDBJ databases">
        <authorList>
            <person name="Sun H.-N."/>
        </authorList>
    </citation>
    <scope>NUCLEOTIDE SEQUENCE</scope>
    <source>
        <strain evidence="4">HB14</strain>
    </source>
</reference>
<dbReference type="InterPro" id="IPR029058">
    <property type="entry name" value="AB_hydrolase_fold"/>
</dbReference>
<dbReference type="InterPro" id="IPR050300">
    <property type="entry name" value="GDXG_lipolytic_enzyme"/>
</dbReference>
<evidence type="ECO:0000256" key="2">
    <source>
        <dbReference type="SAM" id="SignalP"/>
    </source>
</evidence>
<evidence type="ECO:0000256" key="1">
    <source>
        <dbReference type="ARBA" id="ARBA00022801"/>
    </source>
</evidence>
<sequence>MRFSFSLILLLICGVTPAQAAENTYTAENTLAKYSDDYPFISIASINAPASVLAHKDIAYVSDGERRLHLDLYRPAETSGSPTPGVILVHGGGWQAGYRTHLTPIAIKLAEAGIAAATISYRLAPEALYPAAIYDTKAALRWMRANAGQYHINPEQLAVAGSSAGGQIASLTGVTNGLEEFDPQAATSKVSSDAQLIINIDGLSDFTSEKARKYEDAPRDKPSSAVLWLGGHYAQQTERWHEASPIYYVNQATPPILFLASGRTRFYVGRDEMIRRLNQHGIPSKVVTFSNTPHSFWLFDPWMQPAASAIAAFIKEQFAAKI</sequence>